<dbReference type="SMART" id="SM00065">
    <property type="entry name" value="GAF"/>
    <property type="match status" value="1"/>
</dbReference>
<evidence type="ECO:0000256" key="4">
    <source>
        <dbReference type="ARBA" id="ARBA00022553"/>
    </source>
</evidence>
<dbReference type="InterPro" id="IPR013655">
    <property type="entry name" value="PAS_fold_3"/>
</dbReference>
<dbReference type="PANTHER" id="PTHR43711:SF1">
    <property type="entry name" value="HISTIDINE KINASE 1"/>
    <property type="match status" value="1"/>
</dbReference>
<feature type="domain" description="Histidine kinase" evidence="8">
    <location>
        <begin position="324"/>
        <end position="544"/>
    </location>
</feature>
<dbReference type="Proteomes" id="UP000627984">
    <property type="component" value="Unassembled WGS sequence"/>
</dbReference>
<keyword evidence="5" id="KW-0808">Transferase</keyword>
<dbReference type="EC" id="2.7.13.3" evidence="3"/>
<comment type="subcellular location">
    <subcellularLocation>
        <location evidence="2">Cell membrane</location>
    </subcellularLocation>
</comment>
<evidence type="ECO:0000256" key="5">
    <source>
        <dbReference type="ARBA" id="ARBA00022679"/>
    </source>
</evidence>
<dbReference type="Gene3D" id="1.10.287.130">
    <property type="match status" value="1"/>
</dbReference>
<dbReference type="Gene3D" id="3.30.565.10">
    <property type="entry name" value="Histidine kinase-like ATPase, C-terminal domain"/>
    <property type="match status" value="1"/>
</dbReference>
<accession>A0AA37BKW1</accession>
<evidence type="ECO:0000259" key="8">
    <source>
        <dbReference type="PROSITE" id="PS50109"/>
    </source>
</evidence>
<reference evidence="9" key="1">
    <citation type="journal article" date="2014" name="Int. J. Syst. Evol. Microbiol.">
        <title>Complete genome sequence of Corynebacterium casei LMG S-19264T (=DSM 44701T), isolated from a smear-ripened cheese.</title>
        <authorList>
            <consortium name="US DOE Joint Genome Institute (JGI-PGF)"/>
            <person name="Walter F."/>
            <person name="Albersmeier A."/>
            <person name="Kalinowski J."/>
            <person name="Ruckert C."/>
        </authorList>
    </citation>
    <scope>NUCLEOTIDE SEQUENCE</scope>
    <source>
        <strain evidence="9">JCM 3093</strain>
    </source>
</reference>
<dbReference type="InterPro" id="IPR036097">
    <property type="entry name" value="HisK_dim/P_sf"/>
</dbReference>
<proteinExistence type="predicted"/>
<dbReference type="InterPro" id="IPR003018">
    <property type="entry name" value="GAF"/>
</dbReference>
<dbReference type="AlphaFoldDB" id="A0AA37BKW1"/>
<dbReference type="PANTHER" id="PTHR43711">
    <property type="entry name" value="TWO-COMPONENT HISTIDINE KINASE"/>
    <property type="match status" value="1"/>
</dbReference>
<dbReference type="InterPro" id="IPR036890">
    <property type="entry name" value="HATPase_C_sf"/>
</dbReference>
<evidence type="ECO:0000256" key="3">
    <source>
        <dbReference type="ARBA" id="ARBA00012438"/>
    </source>
</evidence>
<name>A0AA37BKW1_9ACTN</name>
<dbReference type="Pfam" id="PF08447">
    <property type="entry name" value="PAS_3"/>
    <property type="match status" value="1"/>
</dbReference>
<dbReference type="SMART" id="SM00387">
    <property type="entry name" value="HATPase_c"/>
    <property type="match status" value="1"/>
</dbReference>
<dbReference type="GO" id="GO:0005886">
    <property type="term" value="C:plasma membrane"/>
    <property type="evidence" value="ECO:0007669"/>
    <property type="project" value="UniProtKB-SubCell"/>
</dbReference>
<evidence type="ECO:0000256" key="7">
    <source>
        <dbReference type="ARBA" id="ARBA00023012"/>
    </source>
</evidence>
<dbReference type="PROSITE" id="PS50109">
    <property type="entry name" value="HIS_KIN"/>
    <property type="match status" value="1"/>
</dbReference>
<dbReference type="Gene3D" id="3.30.450.40">
    <property type="match status" value="1"/>
</dbReference>
<evidence type="ECO:0000256" key="6">
    <source>
        <dbReference type="ARBA" id="ARBA00022777"/>
    </source>
</evidence>
<dbReference type="SMART" id="SM00086">
    <property type="entry name" value="PAC"/>
    <property type="match status" value="1"/>
</dbReference>
<dbReference type="InterPro" id="IPR050736">
    <property type="entry name" value="Sensor_HK_Regulatory"/>
</dbReference>
<dbReference type="Pfam" id="PF01590">
    <property type="entry name" value="GAF"/>
    <property type="match status" value="1"/>
</dbReference>
<dbReference type="SUPFAM" id="SSF55781">
    <property type="entry name" value="GAF domain-like"/>
    <property type="match status" value="1"/>
</dbReference>
<organism evidence="9 10">
    <name type="scientific">Planomonospora parontospora</name>
    <dbReference type="NCBI Taxonomy" id="58119"/>
    <lineage>
        <taxon>Bacteria</taxon>
        <taxon>Bacillati</taxon>
        <taxon>Actinomycetota</taxon>
        <taxon>Actinomycetes</taxon>
        <taxon>Streptosporangiales</taxon>
        <taxon>Streptosporangiaceae</taxon>
        <taxon>Planomonospora</taxon>
    </lineage>
</organism>
<dbReference type="InterPro" id="IPR004358">
    <property type="entry name" value="Sig_transdc_His_kin-like_C"/>
</dbReference>
<dbReference type="InterPro" id="IPR003661">
    <property type="entry name" value="HisK_dim/P_dom"/>
</dbReference>
<keyword evidence="4" id="KW-0597">Phosphoprotein</keyword>
<dbReference type="SUPFAM" id="SSF55874">
    <property type="entry name" value="ATPase domain of HSP90 chaperone/DNA topoisomerase II/histidine kinase"/>
    <property type="match status" value="1"/>
</dbReference>
<dbReference type="InterPro" id="IPR003594">
    <property type="entry name" value="HATPase_dom"/>
</dbReference>
<keyword evidence="7" id="KW-0902">Two-component regulatory system</keyword>
<dbReference type="InterPro" id="IPR005467">
    <property type="entry name" value="His_kinase_dom"/>
</dbReference>
<dbReference type="SMART" id="SM00388">
    <property type="entry name" value="HisKA"/>
    <property type="match status" value="1"/>
</dbReference>
<sequence length="561" mass="60847">MEVNGGDRVGDRERLRMLYATGLLDAPAPPALDRVTRLVVRLLEVPAAAVTLITEDRQVVISAAGAVDSGAVRSVPLSQSLCRYVVADDAPLVIGDTRGEERACELLESTGGQPAAYAGVPLNAPGGQVIGALCAIDTRTRAWSREQVRTLEDLAALIEPEIASRLALAESHRRFDRVISRISDNVWSVEVTADGSFFSIYQSRAAAPLLGHPAPEGADVPELIARWIHPDDQAAYAAFLDVLRTGERADIEFRILGLDDVMRWIWARGFPRREGTRLFVDGIATDVTDHHELTEHRERLLLQQKQQVERLHQIDEMKSQFLRTINHELRTPLASIRSSMQLMCEGEVDAHDQQRFLEVIDRNSVRLEHLLNELLLVTSLHAGSAAFNPARVDLAALAREAVRTVTAQCRAARRHADDPPTVAVHAPAAVTVWADAGHLRHALNQLLDNAVTFTPSGGRITVTVTADPAPVIEVADTGVGIGPHDLEHVFDDFYRGADAEQRAGGTGMGLPLVKKIASMHGGEVAIDSRLGHGTRVRLVLPALAAHGSGPPGRRDEAPPPG</sequence>
<evidence type="ECO:0000313" key="9">
    <source>
        <dbReference type="EMBL" id="GGK84000.1"/>
    </source>
</evidence>
<dbReference type="SUPFAM" id="SSF55785">
    <property type="entry name" value="PYP-like sensor domain (PAS domain)"/>
    <property type="match status" value="1"/>
</dbReference>
<gene>
    <name evidence="9" type="ORF">GCM10010126_49050</name>
</gene>
<comment type="catalytic activity">
    <reaction evidence="1">
        <text>ATP + protein L-histidine = ADP + protein N-phospho-L-histidine.</text>
        <dbReference type="EC" id="2.7.13.3"/>
    </reaction>
</comment>
<dbReference type="Pfam" id="PF02518">
    <property type="entry name" value="HATPase_c"/>
    <property type="match status" value="1"/>
</dbReference>
<dbReference type="SUPFAM" id="SSF47384">
    <property type="entry name" value="Homodimeric domain of signal transducing histidine kinase"/>
    <property type="match status" value="1"/>
</dbReference>
<dbReference type="InterPro" id="IPR001610">
    <property type="entry name" value="PAC"/>
</dbReference>
<dbReference type="CDD" id="cd00082">
    <property type="entry name" value="HisKA"/>
    <property type="match status" value="1"/>
</dbReference>
<dbReference type="Pfam" id="PF00512">
    <property type="entry name" value="HisKA"/>
    <property type="match status" value="1"/>
</dbReference>
<dbReference type="InterPro" id="IPR029016">
    <property type="entry name" value="GAF-like_dom_sf"/>
</dbReference>
<protein>
    <recommendedName>
        <fullName evidence="3">histidine kinase</fullName>
        <ecNumber evidence="3">2.7.13.3</ecNumber>
    </recommendedName>
</protein>
<dbReference type="EMBL" id="BMQD01000016">
    <property type="protein sequence ID" value="GGK84000.1"/>
    <property type="molecule type" value="Genomic_DNA"/>
</dbReference>
<keyword evidence="6 9" id="KW-0418">Kinase</keyword>
<evidence type="ECO:0000256" key="2">
    <source>
        <dbReference type="ARBA" id="ARBA00004236"/>
    </source>
</evidence>
<dbReference type="Gene3D" id="3.30.450.20">
    <property type="entry name" value="PAS domain"/>
    <property type="match status" value="1"/>
</dbReference>
<comment type="caution">
    <text evidence="9">The sequence shown here is derived from an EMBL/GenBank/DDBJ whole genome shotgun (WGS) entry which is preliminary data.</text>
</comment>
<dbReference type="InterPro" id="IPR035965">
    <property type="entry name" value="PAS-like_dom_sf"/>
</dbReference>
<dbReference type="PRINTS" id="PR00344">
    <property type="entry name" value="BCTRLSENSOR"/>
</dbReference>
<evidence type="ECO:0000256" key="1">
    <source>
        <dbReference type="ARBA" id="ARBA00000085"/>
    </source>
</evidence>
<reference evidence="9" key="2">
    <citation type="submission" date="2022-09" db="EMBL/GenBank/DDBJ databases">
        <authorList>
            <person name="Sun Q."/>
            <person name="Ohkuma M."/>
        </authorList>
    </citation>
    <scope>NUCLEOTIDE SEQUENCE</scope>
    <source>
        <strain evidence="9">JCM 3093</strain>
    </source>
</reference>
<evidence type="ECO:0000313" key="10">
    <source>
        <dbReference type="Proteomes" id="UP000627984"/>
    </source>
</evidence>
<dbReference type="GO" id="GO:0000155">
    <property type="term" value="F:phosphorelay sensor kinase activity"/>
    <property type="evidence" value="ECO:0007669"/>
    <property type="project" value="InterPro"/>
</dbReference>
<dbReference type="RefSeq" id="WP_191896819.1">
    <property type="nucleotide sequence ID" value="NZ_BMQD01000016.1"/>
</dbReference>